<evidence type="ECO:0000256" key="3">
    <source>
        <dbReference type="ARBA" id="ARBA00022692"/>
    </source>
</evidence>
<dbReference type="RefSeq" id="WP_255229185.1">
    <property type="nucleotide sequence ID" value="NZ_JAJEKE010000026.1"/>
</dbReference>
<comment type="subcellular location">
    <subcellularLocation>
        <location evidence="1">Cell membrane</location>
        <topology evidence="1">Multi-pass membrane protein</topology>
    </subcellularLocation>
</comment>
<evidence type="ECO:0000256" key="1">
    <source>
        <dbReference type="ARBA" id="ARBA00004651"/>
    </source>
</evidence>
<name>A0ABT1NK39_9FIRM</name>
<dbReference type="InterPro" id="IPR020846">
    <property type="entry name" value="MFS_dom"/>
</dbReference>
<evidence type="ECO:0000256" key="5">
    <source>
        <dbReference type="ARBA" id="ARBA00023136"/>
    </source>
</evidence>
<proteinExistence type="predicted"/>
<feature type="transmembrane region" description="Helical" evidence="6">
    <location>
        <begin position="232"/>
        <end position="255"/>
    </location>
</feature>
<accession>A0ABT1NK39</accession>
<reference evidence="8 9" key="1">
    <citation type="submission" date="2021-10" db="EMBL/GenBank/DDBJ databases">
        <title>Lutispora strain m25 sp. nov., a thermophilic, non-spore-forming bacterium isolated from a lab-scale methanogenic bioreactor digesting anaerobic sludge.</title>
        <authorList>
            <person name="El Houari A."/>
            <person name="Mcdonald J."/>
        </authorList>
    </citation>
    <scope>NUCLEOTIDE SEQUENCE [LARGE SCALE GENOMIC DNA]</scope>
    <source>
        <strain evidence="9">m25</strain>
    </source>
</reference>
<sequence length="427" mass="47015">MRKNKNFIMFMYAMGYLGISIFTQTTVKWYQYFYTPPEGNKGGLQILVPVGMIGLAMVIARIFDGISDPLVAYYSDKTKSRLGRRIPFVLFGSLPLALTFILLWFPPVNHESTTNFIYLTAMLSLFFIFFTIVVAPYLALINEMSKTNSDRIKLTTMQGLTQIIGVMAAEAGSGVVMNLYGFRTMGIVMGTIAFLSLILTPIFVKEDLSLQDSVPAMGLLESIKLTLKNRNFAFYLVSYISVWFGINTLTITMPYIAEVLLGVSAEYSGYMIAGAFIAALLCMPFLPKITVKYGKKKVLMMTSVLFALILFLTGFFGVVLPLNISFAIVILAGIPLSVIFVIPNAMIADIAELDSIEKGLRREGMFFGAQGLVIKIVIGLSSFVTPLLFGLFGYSSARHLGIQLGGPIAAAAIMIGLIFLKKYSISY</sequence>
<dbReference type="PANTHER" id="PTHR11328:SF24">
    <property type="entry name" value="MAJOR FACILITATOR SUPERFAMILY (MFS) PROFILE DOMAIN-CONTAINING PROTEIN"/>
    <property type="match status" value="1"/>
</dbReference>
<feature type="transmembrane region" description="Helical" evidence="6">
    <location>
        <begin position="117"/>
        <end position="140"/>
    </location>
</feature>
<feature type="transmembrane region" description="Helical" evidence="6">
    <location>
        <begin position="46"/>
        <end position="66"/>
    </location>
</feature>
<keyword evidence="5 6" id="KW-0472">Membrane</keyword>
<organism evidence="8 9">
    <name type="scientific">Lutispora saccharofermentans</name>
    <dbReference type="NCBI Taxonomy" id="3024236"/>
    <lineage>
        <taxon>Bacteria</taxon>
        <taxon>Bacillati</taxon>
        <taxon>Bacillota</taxon>
        <taxon>Clostridia</taxon>
        <taxon>Lutisporales</taxon>
        <taxon>Lutisporaceae</taxon>
        <taxon>Lutispora</taxon>
    </lineage>
</organism>
<feature type="transmembrane region" description="Helical" evidence="6">
    <location>
        <begin position="267"/>
        <end position="286"/>
    </location>
</feature>
<feature type="transmembrane region" description="Helical" evidence="6">
    <location>
        <begin position="372"/>
        <end position="394"/>
    </location>
</feature>
<evidence type="ECO:0000256" key="6">
    <source>
        <dbReference type="SAM" id="Phobius"/>
    </source>
</evidence>
<keyword evidence="2" id="KW-0813">Transport</keyword>
<feature type="transmembrane region" description="Helical" evidence="6">
    <location>
        <begin position="186"/>
        <end position="204"/>
    </location>
</feature>
<feature type="transmembrane region" description="Helical" evidence="6">
    <location>
        <begin position="298"/>
        <end position="320"/>
    </location>
</feature>
<dbReference type="SUPFAM" id="SSF103473">
    <property type="entry name" value="MFS general substrate transporter"/>
    <property type="match status" value="1"/>
</dbReference>
<evidence type="ECO:0000313" key="8">
    <source>
        <dbReference type="EMBL" id="MCQ1531629.1"/>
    </source>
</evidence>
<dbReference type="InterPro" id="IPR039672">
    <property type="entry name" value="MFS_2"/>
</dbReference>
<feature type="transmembrane region" description="Helical" evidence="6">
    <location>
        <begin position="160"/>
        <end position="180"/>
    </location>
</feature>
<evidence type="ECO:0000313" key="9">
    <source>
        <dbReference type="Proteomes" id="UP001651880"/>
    </source>
</evidence>
<dbReference type="Pfam" id="PF13347">
    <property type="entry name" value="MFS_2"/>
    <property type="match status" value="1"/>
</dbReference>
<gene>
    <name evidence="8" type="ORF">LJD61_19110</name>
</gene>
<evidence type="ECO:0000256" key="4">
    <source>
        <dbReference type="ARBA" id="ARBA00022989"/>
    </source>
</evidence>
<dbReference type="Gene3D" id="1.20.1250.20">
    <property type="entry name" value="MFS general substrate transporter like domains"/>
    <property type="match status" value="2"/>
</dbReference>
<feature type="transmembrane region" description="Helical" evidence="6">
    <location>
        <begin position="7"/>
        <end position="26"/>
    </location>
</feature>
<keyword evidence="4 6" id="KW-1133">Transmembrane helix</keyword>
<keyword evidence="3 6" id="KW-0812">Transmembrane</keyword>
<dbReference type="InterPro" id="IPR036259">
    <property type="entry name" value="MFS_trans_sf"/>
</dbReference>
<keyword evidence="9" id="KW-1185">Reference proteome</keyword>
<feature type="transmembrane region" description="Helical" evidence="6">
    <location>
        <begin position="326"/>
        <end position="351"/>
    </location>
</feature>
<protein>
    <submittedName>
        <fullName evidence="8">MFS transporter</fullName>
    </submittedName>
</protein>
<feature type="transmembrane region" description="Helical" evidence="6">
    <location>
        <begin position="86"/>
        <end position="105"/>
    </location>
</feature>
<feature type="domain" description="Major facilitator superfamily (MFS) profile" evidence="7">
    <location>
        <begin position="231"/>
        <end position="427"/>
    </location>
</feature>
<comment type="caution">
    <text evidence="8">The sequence shown here is derived from an EMBL/GenBank/DDBJ whole genome shotgun (WGS) entry which is preliminary data.</text>
</comment>
<feature type="transmembrane region" description="Helical" evidence="6">
    <location>
        <begin position="400"/>
        <end position="420"/>
    </location>
</feature>
<dbReference type="Proteomes" id="UP001651880">
    <property type="component" value="Unassembled WGS sequence"/>
</dbReference>
<evidence type="ECO:0000259" key="7">
    <source>
        <dbReference type="PROSITE" id="PS50850"/>
    </source>
</evidence>
<evidence type="ECO:0000256" key="2">
    <source>
        <dbReference type="ARBA" id="ARBA00022448"/>
    </source>
</evidence>
<dbReference type="PANTHER" id="PTHR11328">
    <property type="entry name" value="MAJOR FACILITATOR SUPERFAMILY DOMAIN-CONTAINING PROTEIN"/>
    <property type="match status" value="1"/>
</dbReference>
<dbReference type="PROSITE" id="PS50850">
    <property type="entry name" value="MFS"/>
    <property type="match status" value="1"/>
</dbReference>
<dbReference type="EMBL" id="JAJEKE010000026">
    <property type="protein sequence ID" value="MCQ1531629.1"/>
    <property type="molecule type" value="Genomic_DNA"/>
</dbReference>